<dbReference type="NCBIfam" id="TIGR01613">
    <property type="entry name" value="primase_Cterm"/>
    <property type="match status" value="1"/>
</dbReference>
<proteinExistence type="predicted"/>
<evidence type="ECO:0000256" key="3">
    <source>
        <dbReference type="ARBA" id="ARBA00022840"/>
    </source>
</evidence>
<dbReference type="InterPro" id="IPR014818">
    <property type="entry name" value="Phage/plasmid_primase_P4_C"/>
</dbReference>
<evidence type="ECO:0000313" key="5">
    <source>
        <dbReference type="EMBL" id="QHS80301.1"/>
    </source>
</evidence>
<dbReference type="PROSITE" id="PS51206">
    <property type="entry name" value="SF3_HELICASE_1"/>
    <property type="match status" value="1"/>
</dbReference>
<dbReference type="GO" id="GO:0005524">
    <property type="term" value="F:ATP binding"/>
    <property type="evidence" value="ECO:0007669"/>
    <property type="project" value="UniProtKB-KW"/>
</dbReference>
<dbReference type="Pfam" id="PF08706">
    <property type="entry name" value="D5_N"/>
    <property type="match status" value="1"/>
</dbReference>
<organism evidence="5">
    <name type="scientific">viral metagenome</name>
    <dbReference type="NCBI Taxonomy" id="1070528"/>
    <lineage>
        <taxon>unclassified sequences</taxon>
        <taxon>metagenomes</taxon>
        <taxon>organismal metagenomes</taxon>
    </lineage>
</organism>
<dbReference type="InterPro" id="IPR027417">
    <property type="entry name" value="P-loop_NTPase"/>
</dbReference>
<dbReference type="Pfam" id="PF08707">
    <property type="entry name" value="PriCT_2"/>
    <property type="match status" value="1"/>
</dbReference>
<dbReference type="InterPro" id="IPR056443">
    <property type="entry name" value="AEP_C962R"/>
</dbReference>
<dbReference type="PANTHER" id="PTHR35372:SF2">
    <property type="entry name" value="SF3 HELICASE DOMAIN-CONTAINING PROTEIN"/>
    <property type="match status" value="1"/>
</dbReference>
<protein>
    <recommendedName>
        <fullName evidence="4">SF3 helicase domain-containing protein</fullName>
    </recommendedName>
</protein>
<dbReference type="Pfam" id="PF23162">
    <property type="entry name" value="AEP_C962R"/>
    <property type="match status" value="1"/>
</dbReference>
<accession>A0A6C0ALS5</accession>
<feature type="domain" description="SF3 helicase" evidence="4">
    <location>
        <begin position="670"/>
        <end position="831"/>
    </location>
</feature>
<dbReference type="InterPro" id="IPR014819">
    <property type="entry name" value="PriCT_2"/>
</dbReference>
<name>A0A6C0ALS5_9ZZZZ</name>
<keyword evidence="1" id="KW-0547">Nucleotide-binding</keyword>
<evidence type="ECO:0000256" key="2">
    <source>
        <dbReference type="ARBA" id="ARBA00022801"/>
    </source>
</evidence>
<dbReference type="InterPro" id="IPR051620">
    <property type="entry name" value="ORF904-like_C"/>
</dbReference>
<keyword evidence="2" id="KW-0378">Hydrolase</keyword>
<dbReference type="EMBL" id="MN740677">
    <property type="protein sequence ID" value="QHS80301.1"/>
    <property type="molecule type" value="Genomic_DNA"/>
</dbReference>
<dbReference type="Gene3D" id="3.40.50.300">
    <property type="entry name" value="P-loop containing nucleotide triphosphate hydrolases"/>
    <property type="match status" value="1"/>
</dbReference>
<dbReference type="InterPro" id="IPR014015">
    <property type="entry name" value="Helicase_SF3_DNA-vir"/>
</dbReference>
<reference evidence="5" key="1">
    <citation type="journal article" date="2020" name="Nature">
        <title>Giant virus diversity and host interactions through global metagenomics.</title>
        <authorList>
            <person name="Schulz F."/>
            <person name="Roux S."/>
            <person name="Paez-Espino D."/>
            <person name="Jungbluth S."/>
            <person name="Walsh D.A."/>
            <person name="Denef V.J."/>
            <person name="McMahon K.D."/>
            <person name="Konstantinidis K.T."/>
            <person name="Eloe-Fadrosh E.A."/>
            <person name="Kyrpides N.C."/>
            <person name="Woyke T."/>
        </authorList>
    </citation>
    <scope>NUCLEOTIDE SEQUENCE</scope>
    <source>
        <strain evidence="5">GVMAG-S-1039698-54</strain>
    </source>
</reference>
<sequence>MPNFDNTLKSYKRKGNVSITHTRIPSKNKKIYGGSYHVPTDEIDKFHDKYYNAVIAGKRPEYLTETQLVNGGAILEDFDFRYSTDIDYRVHTEEHIDDIIELYMDKLLEIYNMTPGTSFPIFIFQKDGVNMKENVTKDGIHMIIGIKSDKFARQILRNKILDNISLIFEELNLQNSYEEVLDEGISKGSTKWQMYGSKKPDNEPYKLTHHYQININTPDDEEGPYELEVQNFTVSRELFSKISAQYPDHISYELREQILSIYNKVKKNGGGKSIKIYKHPKHNKFNQIDNISSDMYKDIKSEEELDVAIEDWFSQINAEDYLLYETHKFLMILSQPYYNQFEKWLKVGLALHNIKLKHQFHDQKSRMFLSWMKFSSQWKDFDWDSDIAKHWQTWSNFTYKENTDGLSEKSIMWWAQECDKGKYKEIKDNTVDYYIYKSQSYGKTAHDIAMVAYQLYKDKFRCVSIKRNEWYEYKNGRWKPLDRGTTLRKSLSTEISGIYSRKTWEEKEKLTALADQNAEEVKNKVPNVCYNNSSEGQQQDEINKLKSKNQNTKTPIDQAVMKKMKTIHALSDISVMLKQTSSKNNIMTECCELFYEEGFEEKLDSNPYLFCCKNGVIDFNEKVFRAGRAEDYCSLCNNLVFKKESENTELDIEYLKNVNTFMEQLFPNEELRSYMWEHLASGLIGTNDNQTFNIYNGCGRNGKSMLVKFMILILGDYKGSVPLQYITQKRPTAGAASPDIAALKGVRYAVIQEPEKAAPLNEGIMKELTGGDEITARKLFSDIIKFTPQFSLVVCTNHLFDIKSNDDGTWRRIRICDFKSKFVAKPSKKEDDFEFLIDKKLDEKLNKWKYMFLQKLVEVAFKTGGLVEDCDPVLELGKKYRKKQDFFTEYFEERIIKAEVDTMMFGKQEVFDDFRQWFNENHGKNTPKGQELYEFLNKKIGVYKKKGWWGYKIIYNNEVIPITENIIE</sequence>
<dbReference type="AlphaFoldDB" id="A0A6C0ALS5"/>
<dbReference type="InterPro" id="IPR006500">
    <property type="entry name" value="Helicase_put_C_phage/plasmid"/>
</dbReference>
<evidence type="ECO:0000259" key="4">
    <source>
        <dbReference type="PROSITE" id="PS51206"/>
    </source>
</evidence>
<dbReference type="PANTHER" id="PTHR35372">
    <property type="entry name" value="ATP BINDING PROTEIN-RELATED"/>
    <property type="match status" value="1"/>
</dbReference>
<dbReference type="GO" id="GO:0016817">
    <property type="term" value="F:hydrolase activity, acting on acid anhydrides"/>
    <property type="evidence" value="ECO:0007669"/>
    <property type="project" value="InterPro"/>
</dbReference>
<keyword evidence="3" id="KW-0067">ATP-binding</keyword>
<evidence type="ECO:0000256" key="1">
    <source>
        <dbReference type="ARBA" id="ARBA00022741"/>
    </source>
</evidence>